<organism evidence="14 15">
    <name type="scientific">Dactylosporangium maewongense</name>
    <dbReference type="NCBI Taxonomy" id="634393"/>
    <lineage>
        <taxon>Bacteria</taxon>
        <taxon>Bacillati</taxon>
        <taxon>Actinomycetota</taxon>
        <taxon>Actinomycetes</taxon>
        <taxon>Micromonosporales</taxon>
        <taxon>Micromonosporaceae</taxon>
        <taxon>Dactylosporangium</taxon>
    </lineage>
</organism>
<keyword evidence="10" id="KW-0482">Metalloprotease</keyword>
<evidence type="ECO:0000256" key="10">
    <source>
        <dbReference type="ARBA" id="ARBA00023049"/>
    </source>
</evidence>
<dbReference type="CDD" id="cd06164">
    <property type="entry name" value="S2P-M50_SpoIVFB_CBS"/>
    <property type="match status" value="1"/>
</dbReference>
<sequence>MKQTLRLGRVAGIPIGVHWSVLVIMVLLARSLATAVLPADAPGTPRPVAWLFGAAGALLMLLSLLAHELAHALVGRHFGIRVERLTLWLLGGMAEFRDEPPSARADLLVAGAGPLTSVAAAVGFGSVAVLLSAAGGPVAVVVVLLWLTTINLVLAVFNLLPGAPLDGGRVLRAALWWWHGDRARAALTAVRVGHALGVTLILAGLVEVVIFGLVDGLWTALVGWFLLMAAGAEGESVRSRGDAQRQQPKTGAFR</sequence>
<keyword evidence="9 12" id="KW-1133">Transmembrane helix</keyword>
<comment type="cofactor">
    <cofactor evidence="1">
        <name>Zn(2+)</name>
        <dbReference type="ChEBI" id="CHEBI:29105"/>
    </cofactor>
</comment>
<evidence type="ECO:0000256" key="9">
    <source>
        <dbReference type="ARBA" id="ARBA00022989"/>
    </source>
</evidence>
<keyword evidence="5 12" id="KW-0812">Transmembrane</keyword>
<dbReference type="Proteomes" id="UP001501470">
    <property type="component" value="Unassembled WGS sequence"/>
</dbReference>
<evidence type="ECO:0000256" key="4">
    <source>
        <dbReference type="ARBA" id="ARBA00022670"/>
    </source>
</evidence>
<reference evidence="14 15" key="1">
    <citation type="journal article" date="2019" name="Int. J. Syst. Evol. Microbiol.">
        <title>The Global Catalogue of Microorganisms (GCM) 10K type strain sequencing project: providing services to taxonomists for standard genome sequencing and annotation.</title>
        <authorList>
            <consortium name="The Broad Institute Genomics Platform"/>
            <consortium name="The Broad Institute Genome Sequencing Center for Infectious Disease"/>
            <person name="Wu L."/>
            <person name="Ma J."/>
        </authorList>
    </citation>
    <scope>NUCLEOTIDE SEQUENCE [LARGE SCALE GENOMIC DNA]</scope>
    <source>
        <strain evidence="14 15">JCM 15933</strain>
    </source>
</reference>
<feature type="transmembrane region" description="Helical" evidence="12">
    <location>
        <begin position="183"/>
        <end position="203"/>
    </location>
</feature>
<evidence type="ECO:0000256" key="1">
    <source>
        <dbReference type="ARBA" id="ARBA00001947"/>
    </source>
</evidence>
<evidence type="ECO:0000256" key="2">
    <source>
        <dbReference type="ARBA" id="ARBA00004141"/>
    </source>
</evidence>
<feature type="transmembrane region" description="Helical" evidence="12">
    <location>
        <begin position="7"/>
        <end position="28"/>
    </location>
</feature>
<gene>
    <name evidence="14" type="ORF">GCM10009827_062090</name>
</gene>
<protein>
    <recommendedName>
        <fullName evidence="13">Peptidase M50 domain-containing protein</fullName>
    </recommendedName>
</protein>
<comment type="subcellular location">
    <subcellularLocation>
        <location evidence="2">Membrane</location>
        <topology evidence="2">Multi-pass membrane protein</topology>
    </subcellularLocation>
</comment>
<keyword evidence="15" id="KW-1185">Reference proteome</keyword>
<dbReference type="RefSeq" id="WP_344505864.1">
    <property type="nucleotide sequence ID" value="NZ_BAAAQD010000013.1"/>
</dbReference>
<evidence type="ECO:0000256" key="7">
    <source>
        <dbReference type="ARBA" id="ARBA00022801"/>
    </source>
</evidence>
<evidence type="ECO:0000259" key="13">
    <source>
        <dbReference type="Pfam" id="PF02163"/>
    </source>
</evidence>
<evidence type="ECO:0000256" key="6">
    <source>
        <dbReference type="ARBA" id="ARBA00022723"/>
    </source>
</evidence>
<evidence type="ECO:0000256" key="5">
    <source>
        <dbReference type="ARBA" id="ARBA00022692"/>
    </source>
</evidence>
<keyword evidence="11 12" id="KW-0472">Membrane</keyword>
<dbReference type="PANTHER" id="PTHR39188:SF3">
    <property type="entry name" value="STAGE IV SPORULATION PROTEIN FB"/>
    <property type="match status" value="1"/>
</dbReference>
<evidence type="ECO:0000256" key="12">
    <source>
        <dbReference type="SAM" id="Phobius"/>
    </source>
</evidence>
<feature type="transmembrane region" description="Helical" evidence="12">
    <location>
        <begin position="48"/>
        <end position="66"/>
    </location>
</feature>
<feature type="domain" description="Peptidase M50" evidence="13">
    <location>
        <begin position="140"/>
        <end position="198"/>
    </location>
</feature>
<comment type="caution">
    <text evidence="14">The sequence shown here is derived from an EMBL/GenBank/DDBJ whole genome shotgun (WGS) entry which is preliminary data.</text>
</comment>
<accession>A0ABN2BAE6</accession>
<evidence type="ECO:0000256" key="8">
    <source>
        <dbReference type="ARBA" id="ARBA00022833"/>
    </source>
</evidence>
<feature type="domain" description="Peptidase M50" evidence="13">
    <location>
        <begin position="56"/>
        <end position="131"/>
    </location>
</feature>
<name>A0ABN2BAE6_9ACTN</name>
<feature type="transmembrane region" description="Helical" evidence="12">
    <location>
        <begin position="107"/>
        <end position="132"/>
    </location>
</feature>
<evidence type="ECO:0000256" key="3">
    <source>
        <dbReference type="ARBA" id="ARBA00007931"/>
    </source>
</evidence>
<evidence type="ECO:0000313" key="15">
    <source>
        <dbReference type="Proteomes" id="UP001501470"/>
    </source>
</evidence>
<proteinExistence type="inferred from homology"/>
<keyword evidence="4" id="KW-0645">Protease</keyword>
<keyword evidence="7" id="KW-0378">Hydrolase</keyword>
<dbReference type="InterPro" id="IPR008915">
    <property type="entry name" value="Peptidase_M50"/>
</dbReference>
<dbReference type="PANTHER" id="PTHR39188">
    <property type="entry name" value="MEMBRANE-ASSOCIATED ZINC METALLOPROTEASE M50B"/>
    <property type="match status" value="1"/>
</dbReference>
<evidence type="ECO:0000256" key="11">
    <source>
        <dbReference type="ARBA" id="ARBA00023136"/>
    </source>
</evidence>
<dbReference type="EMBL" id="BAAAQD010000013">
    <property type="protein sequence ID" value="GAA1535393.1"/>
    <property type="molecule type" value="Genomic_DNA"/>
</dbReference>
<evidence type="ECO:0000313" key="14">
    <source>
        <dbReference type="EMBL" id="GAA1535393.1"/>
    </source>
</evidence>
<keyword evidence="6" id="KW-0479">Metal-binding</keyword>
<dbReference type="Pfam" id="PF02163">
    <property type="entry name" value="Peptidase_M50"/>
    <property type="match status" value="2"/>
</dbReference>
<feature type="transmembrane region" description="Helical" evidence="12">
    <location>
        <begin position="138"/>
        <end position="162"/>
    </location>
</feature>
<comment type="similarity">
    <text evidence="3">Belongs to the peptidase M50B family.</text>
</comment>
<keyword evidence="8" id="KW-0862">Zinc</keyword>